<evidence type="ECO:0000256" key="1">
    <source>
        <dbReference type="SAM" id="Phobius"/>
    </source>
</evidence>
<feature type="transmembrane region" description="Helical" evidence="1">
    <location>
        <begin position="12"/>
        <end position="33"/>
    </location>
</feature>
<dbReference type="RefSeq" id="WP_344100308.1">
    <property type="nucleotide sequence ID" value="NZ_BAAANL010000002.1"/>
</dbReference>
<keyword evidence="1" id="KW-0472">Membrane</keyword>
<dbReference type="InterPro" id="IPR036465">
    <property type="entry name" value="vWFA_dom_sf"/>
</dbReference>
<dbReference type="Pfam" id="PF13531">
    <property type="entry name" value="SBP_bac_11"/>
    <property type="match status" value="1"/>
</dbReference>
<evidence type="ECO:0000259" key="2">
    <source>
        <dbReference type="PROSITE" id="PS50234"/>
    </source>
</evidence>
<dbReference type="CDD" id="cd00198">
    <property type="entry name" value="vWFA"/>
    <property type="match status" value="1"/>
</dbReference>
<feature type="transmembrane region" description="Helical" evidence="1">
    <location>
        <begin position="288"/>
        <end position="309"/>
    </location>
</feature>
<proteinExistence type="predicted"/>
<dbReference type="SMART" id="SM00327">
    <property type="entry name" value="VWA"/>
    <property type="match status" value="1"/>
</dbReference>
<evidence type="ECO:0000313" key="4">
    <source>
        <dbReference type="Proteomes" id="UP001501094"/>
    </source>
</evidence>
<accession>A0ABP4ZK52</accession>
<reference evidence="4" key="1">
    <citation type="journal article" date="2019" name="Int. J. Syst. Evol. Microbiol.">
        <title>The Global Catalogue of Microorganisms (GCM) 10K type strain sequencing project: providing services to taxonomists for standard genome sequencing and annotation.</title>
        <authorList>
            <consortium name="The Broad Institute Genomics Platform"/>
            <consortium name="The Broad Institute Genome Sequencing Center for Infectious Disease"/>
            <person name="Wu L."/>
            <person name="Ma J."/>
        </authorList>
    </citation>
    <scope>NUCLEOTIDE SEQUENCE [LARGE SCALE GENOMIC DNA]</scope>
    <source>
        <strain evidence="4">JCM 14326</strain>
    </source>
</reference>
<evidence type="ECO:0000313" key="3">
    <source>
        <dbReference type="EMBL" id="GAA1855590.1"/>
    </source>
</evidence>
<dbReference type="SUPFAM" id="SSF53300">
    <property type="entry name" value="vWA-like"/>
    <property type="match status" value="1"/>
</dbReference>
<feature type="domain" description="VWFA" evidence="2">
    <location>
        <begin position="681"/>
        <end position="883"/>
    </location>
</feature>
<keyword evidence="4" id="KW-1185">Reference proteome</keyword>
<gene>
    <name evidence="3" type="ORF">GCM10009751_10620</name>
</gene>
<dbReference type="Gene3D" id="3.40.50.410">
    <property type="entry name" value="von Willebrand factor, type A domain"/>
    <property type="match status" value="1"/>
</dbReference>
<keyword evidence="1" id="KW-1133">Transmembrane helix</keyword>
<dbReference type="SUPFAM" id="SSF53850">
    <property type="entry name" value="Periplasmic binding protein-like II"/>
    <property type="match status" value="1"/>
</dbReference>
<name>A0ABP4ZK52_9MICO</name>
<comment type="caution">
    <text evidence="3">The sequence shown here is derived from an EMBL/GenBank/DDBJ whole genome shotgun (WGS) entry which is preliminary data.</text>
</comment>
<protein>
    <recommendedName>
        <fullName evidence="2">VWFA domain-containing protein</fullName>
    </recommendedName>
</protein>
<dbReference type="PROSITE" id="PS50234">
    <property type="entry name" value="VWFA"/>
    <property type="match status" value="1"/>
</dbReference>
<dbReference type="Proteomes" id="UP001501094">
    <property type="component" value="Unassembled WGS sequence"/>
</dbReference>
<dbReference type="InterPro" id="IPR002035">
    <property type="entry name" value="VWF_A"/>
</dbReference>
<keyword evidence="1" id="KW-0812">Transmembrane</keyword>
<feature type="transmembrane region" description="Helical" evidence="1">
    <location>
        <begin position="39"/>
        <end position="59"/>
    </location>
</feature>
<sequence>MSQQQQDTGRRAGIVGGVGALAVAGVGIVQEALLSGVQAWVVVVVLLLALVSVGADAWVRWWPGRTRVDPGLPAPRRAAVLIDRQAGGVAGYGFLAEGRLVVTTQSIVHRALGQDGDGDATGATVVIHWESALQKDYDAEVVAWRDSGAAGIAVLCLDQAESVPKGAARLAAGALSASKQVTVEVRNAVGKVTRVSGAAVQVHSGGHTRQTWSIQSETGAGSAAGLGAGEIDGAPVVREADKRIVGYVVDTSGDDILFAPLKNNPAYDEALAAARTGTLDEIAGRRSLVGWLPAVAGVVAVLFLGYVTLGNGSLFAPPVAPCEGERIDINITVGTEKDALIETLADRFAETYRYDEVRCVRPHVSGVSSGLAKTAAAEGWATPPEDELHPGSAAPQPDLWLPTSSVWAELLVQEGHDAMLAPAWKTEMITVTSSVLGILMTEEKRAENFADGPPTWQELALAAASDDGLTLAIDDPVNSTSGMANSVAVNEAFSDVPGPQKVNTLRAAVASVPDALAGREITQMMNRMHEQPELLRQMDAIVAQEQTAFLFNCRSPLGEPPLDCANPRTDPAERLVVVQPADRTYAFDHPAILMKNAYESDGDPKEKFAAVTAFAEFLAGPAGQEEFERWGFRPASDPAGVTDRLVDVVGATAPVSVSPWPVAEKIAGYQAQWQSVRLPVRVHLTIDNSGSMTDSTSRVNVPGFVDPCDGEATDDPNYLQLAQKAALDAVERLDDGRDAVSLDAFPRPDGWQAVPMTRLDGGVRGELREAICDVDGLGGSTPLYSAIEGAERTMIAEVREEGASSSTAIVVLSDGAQQPPADLRALLKKIRGETIVPVISVAIGPGAPIDDLYAIRDATGGAVRDLRSPDAVADLDTVLVDVFGGLTGE</sequence>
<dbReference type="EMBL" id="BAAANL010000002">
    <property type="protein sequence ID" value="GAA1855590.1"/>
    <property type="molecule type" value="Genomic_DNA"/>
</dbReference>
<organism evidence="3 4">
    <name type="scientific">Myceligenerans crystallogenes</name>
    <dbReference type="NCBI Taxonomy" id="316335"/>
    <lineage>
        <taxon>Bacteria</taxon>
        <taxon>Bacillati</taxon>
        <taxon>Actinomycetota</taxon>
        <taxon>Actinomycetes</taxon>
        <taxon>Micrococcales</taxon>
        <taxon>Promicromonosporaceae</taxon>
        <taxon>Myceligenerans</taxon>
    </lineage>
</organism>